<accession>A0ABR0G6I7</accession>
<gene>
    <name evidence="1" type="ORF">QC762_0092060</name>
</gene>
<dbReference type="GeneID" id="87903835"/>
<comment type="caution">
    <text evidence="1">The sequence shown here is derived from an EMBL/GenBank/DDBJ whole genome shotgun (WGS) entry which is preliminary data.</text>
</comment>
<protein>
    <submittedName>
        <fullName evidence="1">Uncharacterized protein</fullName>
    </submittedName>
</protein>
<keyword evidence="2" id="KW-1185">Reference proteome</keyword>
<dbReference type="EMBL" id="JAFFHA010000008">
    <property type="protein sequence ID" value="KAK4651374.1"/>
    <property type="molecule type" value="Genomic_DNA"/>
</dbReference>
<reference evidence="1 2" key="1">
    <citation type="journal article" date="2023" name="bioRxiv">
        <title>High-quality genome assemblies of four members of thePodospora anserinaspecies complex.</title>
        <authorList>
            <person name="Ament-Velasquez S.L."/>
            <person name="Vogan A.A."/>
            <person name="Wallerman O."/>
            <person name="Hartmann F."/>
            <person name="Gautier V."/>
            <person name="Silar P."/>
            <person name="Giraud T."/>
            <person name="Johannesson H."/>
        </authorList>
    </citation>
    <scope>NUCLEOTIDE SEQUENCE [LARGE SCALE GENOMIC DNA]</scope>
    <source>
        <strain evidence="1 2">CBS 415.72m</strain>
    </source>
</reference>
<organism evidence="1 2">
    <name type="scientific">Podospora pseudocomata</name>
    <dbReference type="NCBI Taxonomy" id="2093779"/>
    <lineage>
        <taxon>Eukaryota</taxon>
        <taxon>Fungi</taxon>
        <taxon>Dikarya</taxon>
        <taxon>Ascomycota</taxon>
        <taxon>Pezizomycotina</taxon>
        <taxon>Sordariomycetes</taxon>
        <taxon>Sordariomycetidae</taxon>
        <taxon>Sordariales</taxon>
        <taxon>Podosporaceae</taxon>
        <taxon>Podospora</taxon>
    </lineage>
</organism>
<evidence type="ECO:0000313" key="1">
    <source>
        <dbReference type="EMBL" id="KAK4651374.1"/>
    </source>
</evidence>
<dbReference type="RefSeq" id="XP_062740349.1">
    <property type="nucleotide sequence ID" value="XM_062884065.1"/>
</dbReference>
<name>A0ABR0G6I7_9PEZI</name>
<sequence>MALLPDEFFYCDRSQLGMMMSRLPNSETILIRGERAKAKTADLRTLQKIPSPFSYSSGGLVI</sequence>
<proteinExistence type="predicted"/>
<evidence type="ECO:0000313" key="2">
    <source>
        <dbReference type="Proteomes" id="UP001323405"/>
    </source>
</evidence>
<dbReference type="Proteomes" id="UP001323405">
    <property type="component" value="Unassembled WGS sequence"/>
</dbReference>